<dbReference type="RefSeq" id="WP_084666347.1">
    <property type="nucleotide sequence ID" value="NZ_LT838272.1"/>
</dbReference>
<name>A0A1W1W1I5_9FIRM</name>
<organism evidence="5 6">
    <name type="scientific">Thermanaeromonas toyohensis ToBE</name>
    <dbReference type="NCBI Taxonomy" id="698762"/>
    <lineage>
        <taxon>Bacteria</taxon>
        <taxon>Bacillati</taxon>
        <taxon>Bacillota</taxon>
        <taxon>Clostridia</taxon>
        <taxon>Neomoorellales</taxon>
        <taxon>Neomoorellaceae</taxon>
        <taxon>Thermanaeromonas</taxon>
    </lineage>
</organism>
<dbReference type="InterPro" id="IPR001537">
    <property type="entry name" value="SpoU_MeTrfase"/>
</dbReference>
<dbReference type="STRING" id="698762.SAMN00808754_2655"/>
<dbReference type="Gene3D" id="3.40.1280.10">
    <property type="match status" value="1"/>
</dbReference>
<sequence>MAHSLKRRSRREKTGLYLLEGEHLVLEALQSEAELEVVLYDREFAASSEHTKLLKRLARAGYRCLEVPSPELNRAAATVTPPGILAIARQHKINLESLLANQEVFLLVADGVQDPGNLGTMLRTAAAARCTGALLTTGTVDPYNEKAVRAAMGALFYLPVVTGLGPGEVVKHLEGRAKIIVGHVAGEVFYHECDYRGSLALVVGNENRGPSPEILAQAYARVKIPLWGPVESLNVAVAASLLLYEAARQRYNLGTV</sequence>
<keyword evidence="3 5" id="KW-0808">Transferase</keyword>
<keyword evidence="6" id="KW-1185">Reference proteome</keyword>
<evidence type="ECO:0000256" key="1">
    <source>
        <dbReference type="ARBA" id="ARBA00007228"/>
    </source>
</evidence>
<dbReference type="PANTHER" id="PTHR43191">
    <property type="entry name" value="RRNA METHYLTRANSFERASE 3"/>
    <property type="match status" value="1"/>
</dbReference>
<comment type="similarity">
    <text evidence="1">Belongs to the class IV-like SAM-binding methyltransferase superfamily. RNA methyltransferase TrmH family.</text>
</comment>
<dbReference type="PANTHER" id="PTHR43191:SF2">
    <property type="entry name" value="RRNA METHYLTRANSFERASE 3, MITOCHONDRIAL"/>
    <property type="match status" value="1"/>
</dbReference>
<dbReference type="InterPro" id="IPR029026">
    <property type="entry name" value="tRNA_m1G_MTases_N"/>
</dbReference>
<dbReference type="Proteomes" id="UP000192569">
    <property type="component" value="Chromosome I"/>
</dbReference>
<protein>
    <submittedName>
        <fullName evidence="5">RNA methyltransferase, TrmH family</fullName>
    </submittedName>
</protein>
<dbReference type="CDD" id="cd18095">
    <property type="entry name" value="SpoU-like_rRNA-MTase"/>
    <property type="match status" value="1"/>
</dbReference>
<evidence type="ECO:0000259" key="4">
    <source>
        <dbReference type="SMART" id="SM00967"/>
    </source>
</evidence>
<evidence type="ECO:0000256" key="3">
    <source>
        <dbReference type="ARBA" id="ARBA00022679"/>
    </source>
</evidence>
<keyword evidence="2 5" id="KW-0489">Methyltransferase</keyword>
<dbReference type="InterPro" id="IPR013123">
    <property type="entry name" value="SpoU_subst-bd"/>
</dbReference>
<dbReference type="GO" id="GO:0003723">
    <property type="term" value="F:RNA binding"/>
    <property type="evidence" value="ECO:0007669"/>
    <property type="project" value="InterPro"/>
</dbReference>
<feature type="domain" description="RNA 2-O ribose methyltransferase substrate binding" evidence="4">
    <location>
        <begin position="18"/>
        <end position="94"/>
    </location>
</feature>
<evidence type="ECO:0000313" key="5">
    <source>
        <dbReference type="EMBL" id="SMB98964.1"/>
    </source>
</evidence>
<dbReference type="GO" id="GO:0005737">
    <property type="term" value="C:cytoplasm"/>
    <property type="evidence" value="ECO:0007669"/>
    <property type="project" value="UniProtKB-ARBA"/>
</dbReference>
<evidence type="ECO:0000313" key="6">
    <source>
        <dbReference type="Proteomes" id="UP000192569"/>
    </source>
</evidence>
<dbReference type="InterPro" id="IPR053888">
    <property type="entry name" value="MRM3-like_sub_bind"/>
</dbReference>
<gene>
    <name evidence="5" type="ORF">SAMN00808754_2655</name>
</gene>
<dbReference type="InterPro" id="IPR029028">
    <property type="entry name" value="Alpha/beta_knot_MTases"/>
</dbReference>
<evidence type="ECO:0000256" key="2">
    <source>
        <dbReference type="ARBA" id="ARBA00022603"/>
    </source>
</evidence>
<dbReference type="SUPFAM" id="SSF75217">
    <property type="entry name" value="alpha/beta knot"/>
    <property type="match status" value="1"/>
</dbReference>
<dbReference type="AlphaFoldDB" id="A0A1W1W1I5"/>
<dbReference type="Pfam" id="PF00588">
    <property type="entry name" value="SpoU_methylase"/>
    <property type="match status" value="1"/>
</dbReference>
<dbReference type="Pfam" id="PF22435">
    <property type="entry name" value="MRM3-like_sub_bind"/>
    <property type="match status" value="1"/>
</dbReference>
<dbReference type="GO" id="GO:0008173">
    <property type="term" value="F:RNA methyltransferase activity"/>
    <property type="evidence" value="ECO:0007669"/>
    <property type="project" value="InterPro"/>
</dbReference>
<dbReference type="InterPro" id="IPR051259">
    <property type="entry name" value="rRNA_Methyltransferase"/>
</dbReference>
<dbReference type="InterPro" id="IPR029064">
    <property type="entry name" value="Ribosomal_eL30-like_sf"/>
</dbReference>
<dbReference type="EMBL" id="LT838272">
    <property type="protein sequence ID" value="SMB98964.1"/>
    <property type="molecule type" value="Genomic_DNA"/>
</dbReference>
<reference evidence="5 6" key="1">
    <citation type="submission" date="2017-04" db="EMBL/GenBank/DDBJ databases">
        <authorList>
            <person name="Afonso C.L."/>
            <person name="Miller P.J."/>
            <person name="Scott M.A."/>
            <person name="Spackman E."/>
            <person name="Goraichik I."/>
            <person name="Dimitrov K.M."/>
            <person name="Suarez D.L."/>
            <person name="Swayne D.E."/>
        </authorList>
    </citation>
    <scope>NUCLEOTIDE SEQUENCE [LARGE SCALE GENOMIC DNA]</scope>
    <source>
        <strain evidence="5 6">ToBE</strain>
    </source>
</reference>
<dbReference type="GO" id="GO:0006396">
    <property type="term" value="P:RNA processing"/>
    <property type="evidence" value="ECO:0007669"/>
    <property type="project" value="InterPro"/>
</dbReference>
<dbReference type="Gene3D" id="3.30.1330.30">
    <property type="match status" value="1"/>
</dbReference>
<accession>A0A1W1W1I5</accession>
<dbReference type="SUPFAM" id="SSF55315">
    <property type="entry name" value="L30e-like"/>
    <property type="match status" value="1"/>
</dbReference>
<proteinExistence type="inferred from homology"/>
<dbReference type="GO" id="GO:0032259">
    <property type="term" value="P:methylation"/>
    <property type="evidence" value="ECO:0007669"/>
    <property type="project" value="UniProtKB-KW"/>
</dbReference>
<dbReference type="SMART" id="SM00967">
    <property type="entry name" value="SpoU_sub_bind"/>
    <property type="match status" value="1"/>
</dbReference>